<dbReference type="EMBL" id="JAMKFB020000013">
    <property type="protein sequence ID" value="KAL0177850.1"/>
    <property type="molecule type" value="Genomic_DNA"/>
</dbReference>
<dbReference type="Proteomes" id="UP001529510">
    <property type="component" value="Unassembled WGS sequence"/>
</dbReference>
<feature type="compositionally biased region" description="Gly residues" evidence="1">
    <location>
        <begin position="79"/>
        <end position="96"/>
    </location>
</feature>
<protein>
    <submittedName>
        <fullName evidence="2">Uncharacterized protein</fullName>
    </submittedName>
</protein>
<feature type="compositionally biased region" description="Acidic residues" evidence="1">
    <location>
        <begin position="295"/>
        <end position="309"/>
    </location>
</feature>
<reference evidence="2 3" key="1">
    <citation type="submission" date="2024-05" db="EMBL/GenBank/DDBJ databases">
        <title>Genome sequencing and assembly of Indian major carp, Cirrhinus mrigala (Hamilton, 1822).</title>
        <authorList>
            <person name="Mohindra V."/>
            <person name="Chowdhury L.M."/>
            <person name="Lal K."/>
            <person name="Jena J.K."/>
        </authorList>
    </citation>
    <scope>NUCLEOTIDE SEQUENCE [LARGE SCALE GENOMIC DNA]</scope>
    <source>
        <strain evidence="2">CM1030</strain>
        <tissue evidence="2">Blood</tissue>
    </source>
</reference>
<keyword evidence="3" id="KW-1185">Reference proteome</keyword>
<feature type="compositionally biased region" description="Basic and acidic residues" evidence="1">
    <location>
        <begin position="360"/>
        <end position="371"/>
    </location>
</feature>
<feature type="non-terminal residue" evidence="2">
    <location>
        <position position="390"/>
    </location>
</feature>
<feature type="compositionally biased region" description="Low complexity" evidence="1">
    <location>
        <begin position="216"/>
        <end position="225"/>
    </location>
</feature>
<feature type="compositionally biased region" description="Pro residues" evidence="1">
    <location>
        <begin position="234"/>
        <end position="245"/>
    </location>
</feature>
<feature type="region of interest" description="Disordered" evidence="1">
    <location>
        <begin position="292"/>
        <end position="390"/>
    </location>
</feature>
<evidence type="ECO:0000256" key="1">
    <source>
        <dbReference type="SAM" id="MobiDB-lite"/>
    </source>
</evidence>
<evidence type="ECO:0000313" key="2">
    <source>
        <dbReference type="EMBL" id="KAL0177850.1"/>
    </source>
</evidence>
<name>A0ABD0PVX1_CIRMR</name>
<proteinExistence type="predicted"/>
<comment type="caution">
    <text evidence="2">The sequence shown here is derived from an EMBL/GenBank/DDBJ whole genome shotgun (WGS) entry which is preliminary data.</text>
</comment>
<dbReference type="AlphaFoldDB" id="A0ABD0PVX1"/>
<gene>
    <name evidence="2" type="ORF">M9458_026744</name>
</gene>
<evidence type="ECO:0000313" key="3">
    <source>
        <dbReference type="Proteomes" id="UP001529510"/>
    </source>
</evidence>
<organism evidence="2 3">
    <name type="scientific">Cirrhinus mrigala</name>
    <name type="common">Mrigala</name>
    <dbReference type="NCBI Taxonomy" id="683832"/>
    <lineage>
        <taxon>Eukaryota</taxon>
        <taxon>Metazoa</taxon>
        <taxon>Chordata</taxon>
        <taxon>Craniata</taxon>
        <taxon>Vertebrata</taxon>
        <taxon>Euteleostomi</taxon>
        <taxon>Actinopterygii</taxon>
        <taxon>Neopterygii</taxon>
        <taxon>Teleostei</taxon>
        <taxon>Ostariophysi</taxon>
        <taxon>Cypriniformes</taxon>
        <taxon>Cyprinidae</taxon>
        <taxon>Labeoninae</taxon>
        <taxon>Labeonini</taxon>
        <taxon>Cirrhinus</taxon>
    </lineage>
</organism>
<feature type="region of interest" description="Disordered" evidence="1">
    <location>
        <begin position="78"/>
        <end position="130"/>
    </location>
</feature>
<feature type="region of interest" description="Disordered" evidence="1">
    <location>
        <begin position="159"/>
        <end position="262"/>
    </location>
</feature>
<sequence>RLELAAQLKQWHLKVIEIVKRGQHRKSLDKLFQGFKPAVECCYFNWEVAYPLPGITYCSADKKNASFCWARAMQQQRGAKGGTSGEPGEGARGGMSEGTSSEHKSRSNSHLPQQEVAVRPKETIVGKRKGVSGVNSGGMLVCLGGRVPLSIQDGVKSMYKASSSSPSAGSKAKLTPSNKGSCGSSSGVSGKHPSAKRRTSSEDSSLEPDMAELSLDDGSSLALGAEASNTFDFLPPPPEMLPSPSPLLREPLKYSGNASKERAFETKRVLPSAADAHACSIATPVVVAMDKEVEVEADLDENGGDEDPVDDTRPSASLPSKAQRGRREGDGRPQAAEAGADAVGEDDYQAYYLSAASEEGADRGVADSNHEEEPDIFAGIKPLEQEGRME</sequence>
<feature type="compositionally biased region" description="Low complexity" evidence="1">
    <location>
        <begin position="159"/>
        <end position="190"/>
    </location>
</feature>
<accession>A0ABD0PVX1</accession>
<feature type="non-terminal residue" evidence="2">
    <location>
        <position position="1"/>
    </location>
</feature>